<dbReference type="RefSeq" id="WP_194694594.1">
    <property type="nucleotide sequence ID" value="NZ_JADKPO010000001.1"/>
</dbReference>
<evidence type="ECO:0000313" key="1">
    <source>
        <dbReference type="EMBL" id="MBF4766472.1"/>
    </source>
</evidence>
<evidence type="ECO:0000313" key="2">
    <source>
        <dbReference type="Proteomes" id="UP000660668"/>
    </source>
</evidence>
<comment type="caution">
    <text evidence="1">The sequence shown here is derived from an EMBL/GenBank/DDBJ whole genome shotgun (WGS) entry which is preliminary data.</text>
</comment>
<name>A0A930VH36_9ACTN</name>
<reference evidence="1" key="1">
    <citation type="submission" date="2020-11" db="EMBL/GenBank/DDBJ databases">
        <title>Nocardioides cynanchi sp. nov., isolated from soil of rhizosphere of Cynanchum wilfordii.</title>
        <authorList>
            <person name="Lee J.-S."/>
            <person name="Suh M.K."/>
            <person name="Kim J.-S."/>
        </authorList>
    </citation>
    <scope>NUCLEOTIDE SEQUENCE</scope>
    <source>
        <strain evidence="1">KCTC 19276</strain>
    </source>
</reference>
<keyword evidence="2" id="KW-1185">Reference proteome</keyword>
<accession>A0A930VH36</accession>
<dbReference type="AlphaFoldDB" id="A0A930VH36"/>
<sequence>MRPAHRWAVVAGSAALLVVGPIAVRAWPADDSDVSAAELLTTVQGNLDHPYSGYVEAQGTLLLPVADRFTDVGELFGSSTRLRVWWRSADEWRVDRLLATGETDLIHNAQGTTRWRYEQNDADLSHDPDIRLPRTADLVPPEVADLMLSDAEPSEVSRLSAARVAGRDALGLRLRPGARQTSIDHVDVWADADSGVVLRAVVVGKGSGKAAFTTEFADFSPVTPPAERTRFVTPPGADFEFDDVLDIADAANQYAPVVPPDRVAGLVKGPASDRAVGVYGSGATRLIAIPLRGREAEPLREQLRLTPGVREEPQAALVMIGPLGVALGGSGGDGGWLVAGTVTPDTLLRAVRDLYRGMVIVGDER</sequence>
<gene>
    <name evidence="1" type="ORF">ISU10_01670</name>
</gene>
<organism evidence="1 2">
    <name type="scientific">Nocardioides agariphilus</name>
    <dbReference type="NCBI Taxonomy" id="433664"/>
    <lineage>
        <taxon>Bacteria</taxon>
        <taxon>Bacillati</taxon>
        <taxon>Actinomycetota</taxon>
        <taxon>Actinomycetes</taxon>
        <taxon>Propionibacteriales</taxon>
        <taxon>Nocardioidaceae</taxon>
        <taxon>Nocardioides</taxon>
    </lineage>
</organism>
<dbReference type="Proteomes" id="UP000660668">
    <property type="component" value="Unassembled WGS sequence"/>
</dbReference>
<dbReference type="Gene3D" id="2.50.20.10">
    <property type="entry name" value="Lipoprotein localisation LolA/LolB/LppX"/>
    <property type="match status" value="1"/>
</dbReference>
<dbReference type="EMBL" id="JADKPO010000001">
    <property type="protein sequence ID" value="MBF4766472.1"/>
    <property type="molecule type" value="Genomic_DNA"/>
</dbReference>
<proteinExistence type="predicted"/>
<protein>
    <submittedName>
        <fullName evidence="1">Transcriptional regulator</fullName>
    </submittedName>
</protein>